<dbReference type="EMBL" id="CM026421">
    <property type="protein sequence ID" value="KAG0589842.1"/>
    <property type="molecule type" value="Genomic_DNA"/>
</dbReference>
<name>A0A8T0J3R3_CERPU</name>
<keyword evidence="9" id="KW-0961">Cell wall biogenesis/degradation</keyword>
<keyword evidence="6" id="KW-0677">Repeat</keyword>
<evidence type="ECO:0000256" key="7">
    <source>
        <dbReference type="ARBA" id="ARBA00023180"/>
    </source>
</evidence>
<dbReference type="Pfam" id="PF13855">
    <property type="entry name" value="LRR_8"/>
    <property type="match status" value="1"/>
</dbReference>
<sequence>MKTLVLMCVLASVFAGIAVASESYDGPGYPGGGNHPPGVGKHPPGVGRHGPAWSQWRAYRALQAWKKAITEDPEHILDTWVGPDVCNYTGVFCSPPEDPELAHLEVVAGIDLNGADLKGCLVPELGLLREISLFHLNSNRFFGTVPETFKYMKTLFELDLSNNKFSGTFPDVVLEIPNLEFLDIRFNKFYGKLPRELFAKPLDAIFLNNNNFDGELPDSFGHSNSSAIVLANNNLHGNIPKSISNLKDTLQEIVALNNNFHGTLPSNIGDLENVHLFDYSDNRIGGGLPSSIKDMSALETFVMSKNRLSGRVTAQLCSLDHLSSVILDDNYFNGVDPSCARLGDIISLKGNCLPGSGQKSSATCAAFYPASPKSSPPRPVSSPPPPPISSPPPPISSPPPPPVSSPPPPVASPPPPPTPSPPPPPVASPPPPPSPCPEGYRLGRNSGTCFKLVKEPKKWDEAEFHCRRHSGGHLAAVADWEELEDVGNMCSKVNETRFSDPGNPRGLGCYLGGRKPKITPATKGWSYPWSPCITFNQSFWNDGEPNNRGGCETCLAVKYESEEQAQNPDKLPYMLNDLSCDVPLPFICALKRCDDAGCAVPETCKTMGDMQASCSSDWSESLGYKCACSEGYKTEKSGITCVGKDD</sequence>
<evidence type="ECO:0000256" key="3">
    <source>
        <dbReference type="ARBA" id="ARBA00022525"/>
    </source>
</evidence>
<comment type="subcellular location">
    <subcellularLocation>
        <location evidence="1">Secreted</location>
        <location evidence="1">Cell wall</location>
    </subcellularLocation>
</comment>
<dbReference type="PANTHER" id="PTHR32093">
    <property type="entry name" value="LEUCINE-RICH REPEAT EXTENSIN-LIKE PROTEIN 3-RELATED"/>
    <property type="match status" value="1"/>
</dbReference>
<dbReference type="InterPro" id="IPR001611">
    <property type="entry name" value="Leu-rich_rpt"/>
</dbReference>
<evidence type="ECO:0000256" key="12">
    <source>
        <dbReference type="SAM" id="SignalP"/>
    </source>
</evidence>
<dbReference type="GO" id="GO:0071555">
    <property type="term" value="P:cell wall organization"/>
    <property type="evidence" value="ECO:0007669"/>
    <property type="project" value="UniProtKB-KW"/>
</dbReference>
<keyword evidence="15" id="KW-1185">Reference proteome</keyword>
<keyword evidence="2" id="KW-0134">Cell wall</keyword>
<evidence type="ECO:0000313" key="15">
    <source>
        <dbReference type="Proteomes" id="UP000822688"/>
    </source>
</evidence>
<dbReference type="CDD" id="cd00037">
    <property type="entry name" value="CLECT"/>
    <property type="match status" value="1"/>
</dbReference>
<dbReference type="PRINTS" id="PR01217">
    <property type="entry name" value="PRICHEXTENSN"/>
</dbReference>
<dbReference type="InterPro" id="IPR016187">
    <property type="entry name" value="CTDL_fold"/>
</dbReference>
<protein>
    <recommendedName>
        <fullName evidence="10">Cell wall hydroxyproline-rich glycoprotein</fullName>
    </recommendedName>
</protein>
<evidence type="ECO:0000256" key="9">
    <source>
        <dbReference type="ARBA" id="ARBA00023316"/>
    </source>
</evidence>
<evidence type="ECO:0000256" key="2">
    <source>
        <dbReference type="ARBA" id="ARBA00022512"/>
    </source>
</evidence>
<proteinExistence type="predicted"/>
<keyword evidence="8" id="KW-0379">Hydroxylation</keyword>
<feature type="domain" description="C-type lectin" evidence="13">
    <location>
        <begin position="445"/>
        <end position="589"/>
    </location>
</feature>
<dbReference type="SUPFAM" id="SSF56436">
    <property type="entry name" value="C-type lectin-like"/>
    <property type="match status" value="1"/>
</dbReference>
<dbReference type="InterPro" id="IPR032675">
    <property type="entry name" value="LRR_dom_sf"/>
</dbReference>
<reference evidence="14" key="1">
    <citation type="submission" date="2020-06" db="EMBL/GenBank/DDBJ databases">
        <title>WGS assembly of Ceratodon purpureus strain R40.</title>
        <authorList>
            <person name="Carey S.B."/>
            <person name="Jenkins J."/>
            <person name="Shu S."/>
            <person name="Lovell J.T."/>
            <person name="Sreedasyam A."/>
            <person name="Maumus F."/>
            <person name="Tiley G.P."/>
            <person name="Fernandez-Pozo N."/>
            <person name="Barry K."/>
            <person name="Chen C."/>
            <person name="Wang M."/>
            <person name="Lipzen A."/>
            <person name="Daum C."/>
            <person name="Saski C.A."/>
            <person name="Payton A.C."/>
            <person name="Mcbreen J.C."/>
            <person name="Conrad R.E."/>
            <person name="Kollar L.M."/>
            <person name="Olsson S."/>
            <person name="Huttunen S."/>
            <person name="Landis J.B."/>
            <person name="Wickett N.J."/>
            <person name="Johnson M.G."/>
            <person name="Rensing S.A."/>
            <person name="Grimwood J."/>
            <person name="Schmutz J."/>
            <person name="Mcdaniel S.F."/>
        </authorList>
    </citation>
    <scope>NUCLEOTIDE SEQUENCE</scope>
    <source>
        <strain evidence="14">R40</strain>
    </source>
</reference>
<keyword evidence="4" id="KW-0433">Leucine-rich repeat</keyword>
<evidence type="ECO:0000313" key="14">
    <source>
        <dbReference type="EMBL" id="KAG0589842.1"/>
    </source>
</evidence>
<evidence type="ECO:0000256" key="1">
    <source>
        <dbReference type="ARBA" id="ARBA00004191"/>
    </source>
</evidence>
<organism evidence="14 15">
    <name type="scientific">Ceratodon purpureus</name>
    <name type="common">Fire moss</name>
    <name type="synonym">Dicranum purpureum</name>
    <dbReference type="NCBI Taxonomy" id="3225"/>
    <lineage>
        <taxon>Eukaryota</taxon>
        <taxon>Viridiplantae</taxon>
        <taxon>Streptophyta</taxon>
        <taxon>Embryophyta</taxon>
        <taxon>Bryophyta</taxon>
        <taxon>Bryophytina</taxon>
        <taxon>Bryopsida</taxon>
        <taxon>Dicranidae</taxon>
        <taxon>Pseudoditrichales</taxon>
        <taxon>Ditrichaceae</taxon>
        <taxon>Ceratodon</taxon>
    </lineage>
</organism>
<dbReference type="InterPro" id="IPR001304">
    <property type="entry name" value="C-type_lectin-like"/>
</dbReference>
<dbReference type="InterPro" id="IPR013210">
    <property type="entry name" value="LRR_N_plant-typ"/>
</dbReference>
<dbReference type="PANTHER" id="PTHR32093:SF121">
    <property type="entry name" value="LEUCINE-RICH REPEAT EXTENSIN-LIKE PROTEIN 6"/>
    <property type="match status" value="1"/>
</dbReference>
<evidence type="ECO:0000256" key="6">
    <source>
        <dbReference type="ARBA" id="ARBA00022737"/>
    </source>
</evidence>
<feature type="region of interest" description="Disordered" evidence="11">
    <location>
        <begin position="369"/>
        <end position="439"/>
    </location>
</feature>
<dbReference type="FunFam" id="3.80.10.10:FF:000224">
    <property type="entry name" value="Leucine-rich repeat extensin-like protein 1"/>
    <property type="match status" value="1"/>
</dbReference>
<comment type="caution">
    <text evidence="14">The sequence shown here is derived from an EMBL/GenBank/DDBJ whole genome shotgun (WGS) entry which is preliminary data.</text>
</comment>
<keyword evidence="3" id="KW-0964">Secreted</keyword>
<evidence type="ECO:0000259" key="13">
    <source>
        <dbReference type="PROSITE" id="PS50041"/>
    </source>
</evidence>
<dbReference type="Gene3D" id="3.80.10.10">
    <property type="entry name" value="Ribonuclease Inhibitor"/>
    <property type="match status" value="2"/>
</dbReference>
<dbReference type="Gene3D" id="3.10.100.10">
    <property type="entry name" value="Mannose-Binding Protein A, subunit A"/>
    <property type="match status" value="1"/>
</dbReference>
<dbReference type="Proteomes" id="UP000822688">
    <property type="component" value="Chromosome 1"/>
</dbReference>
<evidence type="ECO:0000256" key="4">
    <source>
        <dbReference type="ARBA" id="ARBA00022614"/>
    </source>
</evidence>
<dbReference type="AlphaFoldDB" id="A0A8T0J3R3"/>
<feature type="chain" id="PRO_5035922829" description="Cell wall hydroxyproline-rich glycoprotein" evidence="12">
    <location>
        <begin position="21"/>
        <end position="646"/>
    </location>
</feature>
<dbReference type="InterPro" id="IPR051582">
    <property type="entry name" value="LRR_extensin-like_regulator"/>
</dbReference>
<evidence type="ECO:0000256" key="10">
    <source>
        <dbReference type="ARBA" id="ARBA00041871"/>
    </source>
</evidence>
<dbReference type="Pfam" id="PF08263">
    <property type="entry name" value="LRRNT_2"/>
    <property type="match status" value="1"/>
</dbReference>
<feature type="compositionally biased region" description="Pro residues" evidence="11">
    <location>
        <begin position="374"/>
        <end position="436"/>
    </location>
</feature>
<dbReference type="PROSITE" id="PS50041">
    <property type="entry name" value="C_TYPE_LECTIN_2"/>
    <property type="match status" value="1"/>
</dbReference>
<accession>A0A8T0J3R3</accession>
<gene>
    <name evidence="14" type="ORF">KC19_1G052900</name>
</gene>
<keyword evidence="7" id="KW-0325">Glycoprotein</keyword>
<feature type="signal peptide" evidence="12">
    <location>
        <begin position="1"/>
        <end position="20"/>
    </location>
</feature>
<dbReference type="SUPFAM" id="SSF52058">
    <property type="entry name" value="L domain-like"/>
    <property type="match status" value="1"/>
</dbReference>
<dbReference type="InterPro" id="IPR016186">
    <property type="entry name" value="C-type_lectin-like/link_sf"/>
</dbReference>
<evidence type="ECO:0000256" key="11">
    <source>
        <dbReference type="SAM" id="MobiDB-lite"/>
    </source>
</evidence>
<evidence type="ECO:0000256" key="5">
    <source>
        <dbReference type="ARBA" id="ARBA00022729"/>
    </source>
</evidence>
<dbReference type="SMART" id="SM00034">
    <property type="entry name" value="CLECT"/>
    <property type="match status" value="1"/>
</dbReference>
<evidence type="ECO:0000256" key="8">
    <source>
        <dbReference type="ARBA" id="ARBA00023278"/>
    </source>
</evidence>
<keyword evidence="5 12" id="KW-0732">Signal</keyword>